<keyword evidence="2" id="KW-1185">Reference proteome</keyword>
<dbReference type="EMBL" id="APCN01003303">
    <property type="status" value="NOT_ANNOTATED_CDS"/>
    <property type="molecule type" value="Genomic_DNA"/>
</dbReference>
<name>A0A182HQ92_ANOAR</name>
<dbReference type="VEuPathDB" id="VectorBase:AARA003435"/>
<dbReference type="AlphaFoldDB" id="A0A182HQ92"/>
<reference evidence="1" key="1">
    <citation type="submission" date="2022-08" db="UniProtKB">
        <authorList>
            <consortium name="EnsemblMetazoa"/>
        </authorList>
    </citation>
    <scope>IDENTIFICATION</scope>
    <source>
        <strain evidence="1">Dongola</strain>
    </source>
</reference>
<protein>
    <submittedName>
        <fullName evidence="1">Uncharacterized protein</fullName>
    </submittedName>
</protein>
<dbReference type="EMBL" id="APCN01003302">
    <property type="status" value="NOT_ANNOTATED_CDS"/>
    <property type="molecule type" value="Genomic_DNA"/>
</dbReference>
<organism evidence="1 2">
    <name type="scientific">Anopheles arabiensis</name>
    <name type="common">Mosquito</name>
    <dbReference type="NCBI Taxonomy" id="7173"/>
    <lineage>
        <taxon>Eukaryota</taxon>
        <taxon>Metazoa</taxon>
        <taxon>Ecdysozoa</taxon>
        <taxon>Arthropoda</taxon>
        <taxon>Hexapoda</taxon>
        <taxon>Insecta</taxon>
        <taxon>Pterygota</taxon>
        <taxon>Neoptera</taxon>
        <taxon>Endopterygota</taxon>
        <taxon>Diptera</taxon>
        <taxon>Nematocera</taxon>
        <taxon>Culicoidea</taxon>
        <taxon>Culicidae</taxon>
        <taxon>Anophelinae</taxon>
        <taxon>Anopheles</taxon>
    </lineage>
</organism>
<dbReference type="Proteomes" id="UP000075840">
    <property type="component" value="Unassembled WGS sequence"/>
</dbReference>
<evidence type="ECO:0000313" key="1">
    <source>
        <dbReference type="EnsemblMetazoa" id="AARA003435-PA"/>
    </source>
</evidence>
<evidence type="ECO:0000313" key="2">
    <source>
        <dbReference type="Proteomes" id="UP000075840"/>
    </source>
</evidence>
<sequence>MKVFIVLFAVLALALCDGETDANKKDKRGIVELSNGYDPVYHKQVVEVAKPYPVPVEKSYPVYVKEPHYVHKTVPSTVYDHDSTVYGSSVGYEHKPLWG</sequence>
<proteinExistence type="predicted"/>
<dbReference type="VEuPathDB" id="VectorBase:AARA21_012851"/>
<dbReference type="EnsemblMetazoa" id="AARA003435-RA">
    <property type="protein sequence ID" value="AARA003435-PA"/>
    <property type="gene ID" value="AARA003435"/>
</dbReference>
<accession>A0A182HQ92</accession>